<dbReference type="AlphaFoldDB" id="A0AAD8M393"/>
<keyword evidence="9" id="KW-1185">Reference proteome</keyword>
<reference evidence="7" key="2">
    <citation type="submission" date="2023-05" db="EMBL/GenBank/DDBJ databases">
        <authorList>
            <person name="Schelkunov M.I."/>
        </authorList>
    </citation>
    <scope>NUCLEOTIDE SEQUENCE</scope>
    <source>
        <strain evidence="7">Hsosn_3</strain>
        <tissue evidence="7">Leaf</tissue>
    </source>
</reference>
<dbReference type="SMART" id="SM01398">
    <property type="entry name" value="Cornichon"/>
    <property type="match status" value="1"/>
</dbReference>
<evidence type="ECO:0000313" key="9">
    <source>
        <dbReference type="Proteomes" id="UP001237642"/>
    </source>
</evidence>
<evidence type="ECO:0000256" key="4">
    <source>
        <dbReference type="ARBA" id="ARBA00022989"/>
    </source>
</evidence>
<comment type="caution">
    <text evidence="7">The sequence shown here is derived from an EMBL/GenBank/DDBJ whole genome shotgun (WGS) entry which is preliminary data.</text>
</comment>
<organism evidence="7 9">
    <name type="scientific">Heracleum sosnowskyi</name>
    <dbReference type="NCBI Taxonomy" id="360622"/>
    <lineage>
        <taxon>Eukaryota</taxon>
        <taxon>Viridiplantae</taxon>
        <taxon>Streptophyta</taxon>
        <taxon>Embryophyta</taxon>
        <taxon>Tracheophyta</taxon>
        <taxon>Spermatophyta</taxon>
        <taxon>Magnoliopsida</taxon>
        <taxon>eudicotyledons</taxon>
        <taxon>Gunneridae</taxon>
        <taxon>Pentapetalae</taxon>
        <taxon>asterids</taxon>
        <taxon>campanulids</taxon>
        <taxon>Apiales</taxon>
        <taxon>Apiaceae</taxon>
        <taxon>Apioideae</taxon>
        <taxon>apioid superclade</taxon>
        <taxon>Tordylieae</taxon>
        <taxon>Tordyliinae</taxon>
        <taxon>Heracleum</taxon>
    </lineage>
</organism>
<proteinExistence type="inferred from homology"/>
<feature type="transmembrane region" description="Helical" evidence="6">
    <location>
        <begin position="54"/>
        <end position="77"/>
    </location>
</feature>
<dbReference type="PANTHER" id="PTHR12290">
    <property type="entry name" value="CORNICHON-RELATED"/>
    <property type="match status" value="1"/>
</dbReference>
<comment type="similarity">
    <text evidence="2">Belongs to the cornichon family.</text>
</comment>
<evidence type="ECO:0000256" key="2">
    <source>
        <dbReference type="ARBA" id="ARBA00010095"/>
    </source>
</evidence>
<reference evidence="7" key="1">
    <citation type="submission" date="2023-02" db="EMBL/GenBank/DDBJ databases">
        <title>Genome of toxic invasive species Heracleum sosnowskyi carries increased number of genes despite the absence of recent whole-genome duplications.</title>
        <authorList>
            <person name="Schelkunov M."/>
            <person name="Shtratnikova V."/>
            <person name="Makarenko M."/>
            <person name="Klepikova A."/>
            <person name="Omelchenko D."/>
            <person name="Novikova G."/>
            <person name="Obukhova E."/>
            <person name="Bogdanov V."/>
            <person name="Penin A."/>
            <person name="Logacheva M."/>
        </authorList>
    </citation>
    <scope>NUCLEOTIDE SEQUENCE</scope>
    <source>
        <strain evidence="7">Hsosn_3</strain>
        <tissue evidence="7">Leaf</tissue>
    </source>
</reference>
<evidence type="ECO:0000256" key="5">
    <source>
        <dbReference type="ARBA" id="ARBA00023136"/>
    </source>
</evidence>
<feature type="transmembrane region" description="Helical" evidence="6">
    <location>
        <begin position="114"/>
        <end position="141"/>
    </location>
</feature>
<feature type="transmembrane region" description="Helical" evidence="6">
    <location>
        <begin position="7"/>
        <end position="27"/>
    </location>
</feature>
<keyword evidence="5 6" id="KW-0472">Membrane</keyword>
<evidence type="ECO:0000313" key="8">
    <source>
        <dbReference type="EMBL" id="KAK1386656.1"/>
    </source>
</evidence>
<dbReference type="GO" id="GO:0016192">
    <property type="term" value="P:vesicle-mediated transport"/>
    <property type="evidence" value="ECO:0007669"/>
    <property type="project" value="InterPro"/>
</dbReference>
<evidence type="ECO:0000256" key="6">
    <source>
        <dbReference type="SAM" id="Phobius"/>
    </source>
</evidence>
<dbReference type="Proteomes" id="UP001237642">
    <property type="component" value="Unassembled WGS sequence"/>
</dbReference>
<evidence type="ECO:0000256" key="3">
    <source>
        <dbReference type="ARBA" id="ARBA00022692"/>
    </source>
</evidence>
<keyword evidence="4 6" id="KW-1133">Transmembrane helix</keyword>
<keyword evidence="3 6" id="KW-0812">Transmembrane</keyword>
<dbReference type="EMBL" id="JAUIZM010000011">
    <property type="protein sequence ID" value="KAK1358024.1"/>
    <property type="molecule type" value="Genomic_DNA"/>
</dbReference>
<gene>
    <name evidence="8" type="ORF">POM88_014834</name>
    <name evidence="7" type="ORF">POM88_051280</name>
</gene>
<dbReference type="InterPro" id="IPR003377">
    <property type="entry name" value="Cornichon"/>
</dbReference>
<protein>
    <submittedName>
        <fullName evidence="7">Cornichon</fullName>
    </submittedName>
</protein>
<sequence>MAWDPVFWLIFFVINIILIALNIYQIVCLSDLEADYLNPYDSSSRINSVVIPEMVVQGVFCALFLVTGNFYMFLLTLPNACYSARLFMKQQHLIDVTEVFRFLDAEKKYRLIKLAFYLILFVVVLIRTIGAGALSTMISLFHVSNEELDIRSSILEF</sequence>
<evidence type="ECO:0000256" key="1">
    <source>
        <dbReference type="ARBA" id="ARBA00004141"/>
    </source>
</evidence>
<dbReference type="EMBL" id="JAUIZM010000004">
    <property type="protein sequence ID" value="KAK1386656.1"/>
    <property type="molecule type" value="Genomic_DNA"/>
</dbReference>
<accession>A0AAD8M393</accession>
<evidence type="ECO:0000313" key="7">
    <source>
        <dbReference type="EMBL" id="KAK1358024.1"/>
    </source>
</evidence>
<dbReference type="GO" id="GO:0016020">
    <property type="term" value="C:membrane"/>
    <property type="evidence" value="ECO:0007669"/>
    <property type="project" value="UniProtKB-SubCell"/>
</dbReference>
<dbReference type="Pfam" id="PF03311">
    <property type="entry name" value="Cornichon"/>
    <property type="match status" value="1"/>
</dbReference>
<comment type="subcellular location">
    <subcellularLocation>
        <location evidence="1">Membrane</location>
        <topology evidence="1">Multi-pass membrane protein</topology>
    </subcellularLocation>
</comment>
<name>A0AAD8M393_9APIA</name>